<evidence type="ECO:0000256" key="5">
    <source>
        <dbReference type="ARBA" id="ARBA00022840"/>
    </source>
</evidence>
<protein>
    <recommendedName>
        <fullName evidence="7">Protein kinase domain-containing protein</fullName>
    </recommendedName>
</protein>
<feature type="compositionally biased region" description="Polar residues" evidence="6">
    <location>
        <begin position="821"/>
        <end position="831"/>
    </location>
</feature>
<keyword evidence="2" id="KW-0808">Transferase</keyword>
<accession>A0A401G913</accession>
<organism evidence="8 9">
    <name type="scientific">Sparassis crispa</name>
    <dbReference type="NCBI Taxonomy" id="139825"/>
    <lineage>
        <taxon>Eukaryota</taxon>
        <taxon>Fungi</taxon>
        <taxon>Dikarya</taxon>
        <taxon>Basidiomycota</taxon>
        <taxon>Agaricomycotina</taxon>
        <taxon>Agaricomycetes</taxon>
        <taxon>Polyporales</taxon>
        <taxon>Sparassidaceae</taxon>
        <taxon>Sparassis</taxon>
    </lineage>
</organism>
<dbReference type="AlphaFoldDB" id="A0A401G913"/>
<dbReference type="Pfam" id="PF00069">
    <property type="entry name" value="Pkinase"/>
    <property type="match status" value="1"/>
</dbReference>
<feature type="compositionally biased region" description="Polar residues" evidence="6">
    <location>
        <begin position="602"/>
        <end position="627"/>
    </location>
</feature>
<evidence type="ECO:0000256" key="6">
    <source>
        <dbReference type="SAM" id="MobiDB-lite"/>
    </source>
</evidence>
<evidence type="ECO:0000256" key="4">
    <source>
        <dbReference type="ARBA" id="ARBA00022777"/>
    </source>
</evidence>
<feature type="domain" description="Protein kinase" evidence="7">
    <location>
        <begin position="164"/>
        <end position="431"/>
    </location>
</feature>
<reference evidence="8 9" key="1">
    <citation type="journal article" date="2018" name="Sci. Rep.">
        <title>Genome sequence of the cauliflower mushroom Sparassis crispa (Hanabiratake) and its association with beneficial usage.</title>
        <authorList>
            <person name="Kiyama R."/>
            <person name="Furutani Y."/>
            <person name="Kawaguchi K."/>
            <person name="Nakanishi T."/>
        </authorList>
    </citation>
    <scope>NUCLEOTIDE SEQUENCE [LARGE SCALE GENOMIC DNA]</scope>
</reference>
<evidence type="ECO:0000313" key="8">
    <source>
        <dbReference type="EMBL" id="GBE78629.1"/>
    </source>
</evidence>
<evidence type="ECO:0000313" key="9">
    <source>
        <dbReference type="Proteomes" id="UP000287166"/>
    </source>
</evidence>
<dbReference type="PROSITE" id="PS50011">
    <property type="entry name" value="PROTEIN_KINASE_DOM"/>
    <property type="match status" value="1"/>
</dbReference>
<dbReference type="GeneID" id="38775546"/>
<keyword evidence="3" id="KW-0547">Nucleotide-binding</keyword>
<dbReference type="STRING" id="139825.A0A401G913"/>
<evidence type="ECO:0000259" key="7">
    <source>
        <dbReference type="PROSITE" id="PS50011"/>
    </source>
</evidence>
<dbReference type="EMBL" id="BFAD01000001">
    <property type="protein sequence ID" value="GBE78629.1"/>
    <property type="molecule type" value="Genomic_DNA"/>
</dbReference>
<proteinExistence type="predicted"/>
<name>A0A401G913_9APHY</name>
<dbReference type="RefSeq" id="XP_027609542.1">
    <property type="nucleotide sequence ID" value="XM_027753741.1"/>
</dbReference>
<keyword evidence="1" id="KW-0723">Serine/threonine-protein kinase</keyword>
<dbReference type="GO" id="GO:0004674">
    <property type="term" value="F:protein serine/threonine kinase activity"/>
    <property type="evidence" value="ECO:0007669"/>
    <property type="project" value="UniProtKB-KW"/>
</dbReference>
<keyword evidence="5" id="KW-0067">ATP-binding</keyword>
<dbReference type="SUPFAM" id="SSF56112">
    <property type="entry name" value="Protein kinase-like (PK-like)"/>
    <property type="match status" value="1"/>
</dbReference>
<dbReference type="PANTHER" id="PTHR24351">
    <property type="entry name" value="RIBOSOMAL PROTEIN S6 KINASE"/>
    <property type="match status" value="1"/>
</dbReference>
<dbReference type="GO" id="GO:0005524">
    <property type="term" value="F:ATP binding"/>
    <property type="evidence" value="ECO:0007669"/>
    <property type="project" value="UniProtKB-KW"/>
</dbReference>
<dbReference type="Gene3D" id="1.10.510.10">
    <property type="entry name" value="Transferase(Phosphotransferase) domain 1"/>
    <property type="match status" value="1"/>
</dbReference>
<comment type="caution">
    <text evidence="8">The sequence shown here is derived from an EMBL/GenBank/DDBJ whole genome shotgun (WGS) entry which is preliminary data.</text>
</comment>
<feature type="region of interest" description="Disordered" evidence="6">
    <location>
        <begin position="801"/>
        <end position="831"/>
    </location>
</feature>
<feature type="region of interest" description="Disordered" evidence="6">
    <location>
        <begin position="588"/>
        <end position="630"/>
    </location>
</feature>
<sequence>MNMIAEASAEMKLNHSVSDLDHGTALPISTTLSTCPSSSGNVSDILATPPPKSKCHLLGGADPLIVSAPLGEQSWQSIEQRMCPDVSYDIEEYKNIKEYIPEWGHEDVDVRRFPFFLVPRDETAGGNRISQEIMVLSPKPKTITLDTIPEDSEVHCITASDFDLIRPMYSNVGREDELYLGRKSGASKLYAVKVIRRSLISDSSVSADHARVEQTALRLLTERQVPFITRLHWSFHDNAVFYMVTDFCPGGSLRAFVHGGKFEQGSARFYTAEIAEGISALHASGIVHRELTPENVLLDRAGHVALSDFGSAMFSSDAYLTDSRRPGRAVGVRGSGLYHAPEVIMGWTHDRAVDWWAFGMLVYFMLTGQHPFVIGGSSSAVHRSILESHILHGEFLASVSDLPAQDLISKCLERNPAMRITEDGVRAHAYFGDVDWQQVREKKILGPIPFVPKFEDNLYEINSFPTSPGQVSSVILSPAANGIVGDVSFTWGLDSVDTAQEQYTRMASDAHASAAVLVDSLETDAVSPSVNIGIGTKSEEELDTGLSIPAELGGRQSGAASPPIRRGLGTLRKYSSLNFDLDTLASAPFGSQDDISRPSPQPSNILRKSQSQLNCGSPLSLQETPDTSRWRNKLRKKSRPDISLNFVHTPQPPLALPQGVEQIGNGIGYTRRSDPYHSRLSIATLTPRTCYALFSGGRLPSMPAKFEPKEGRNGQRSNHAGVAVMEGPNQSEDQMDAVMREMYGSTWNLGLSATDLSSAGADPRAYAALGRPCVGLGYGETPFGRAHSHARNIAMRETTPTPMVPAELRSLSPASTLRLVSPSTTPRMDLS</sequence>
<keyword evidence="9" id="KW-1185">Reference proteome</keyword>
<dbReference type="InterPro" id="IPR011009">
    <property type="entry name" value="Kinase-like_dom_sf"/>
</dbReference>
<dbReference type="InParanoid" id="A0A401G913"/>
<evidence type="ECO:0000256" key="3">
    <source>
        <dbReference type="ARBA" id="ARBA00022741"/>
    </source>
</evidence>
<dbReference type="InterPro" id="IPR000719">
    <property type="entry name" value="Prot_kinase_dom"/>
</dbReference>
<dbReference type="Proteomes" id="UP000287166">
    <property type="component" value="Unassembled WGS sequence"/>
</dbReference>
<evidence type="ECO:0000256" key="1">
    <source>
        <dbReference type="ARBA" id="ARBA00022527"/>
    </source>
</evidence>
<evidence type="ECO:0000256" key="2">
    <source>
        <dbReference type="ARBA" id="ARBA00022679"/>
    </source>
</evidence>
<keyword evidence="4" id="KW-0418">Kinase</keyword>
<dbReference type="Gene3D" id="3.30.200.20">
    <property type="entry name" value="Phosphorylase Kinase, domain 1"/>
    <property type="match status" value="1"/>
</dbReference>
<dbReference type="OrthoDB" id="347657at2759"/>
<gene>
    <name evidence="8" type="ORF">SCP_0115180</name>
</gene>